<dbReference type="RefSeq" id="WP_377163151.1">
    <property type="nucleotide sequence ID" value="NZ_JBHSMQ010000001.1"/>
</dbReference>
<reference evidence="2" key="1">
    <citation type="journal article" date="2019" name="Int. J. Syst. Evol. Microbiol.">
        <title>The Global Catalogue of Microorganisms (GCM) 10K type strain sequencing project: providing services to taxonomists for standard genome sequencing and annotation.</title>
        <authorList>
            <consortium name="The Broad Institute Genomics Platform"/>
            <consortium name="The Broad Institute Genome Sequencing Center for Infectious Disease"/>
            <person name="Wu L."/>
            <person name="Ma J."/>
        </authorList>
    </citation>
    <scope>NUCLEOTIDE SEQUENCE [LARGE SCALE GENOMIC DNA]</scope>
    <source>
        <strain evidence="2">CGMCC 4.1469</strain>
    </source>
</reference>
<comment type="caution">
    <text evidence="1">The sequence shown here is derived from an EMBL/GenBank/DDBJ whole genome shotgun (WGS) entry which is preliminary data.</text>
</comment>
<organism evidence="1 2">
    <name type="scientific">Prosthecobacter fluviatilis</name>
    <dbReference type="NCBI Taxonomy" id="445931"/>
    <lineage>
        <taxon>Bacteria</taxon>
        <taxon>Pseudomonadati</taxon>
        <taxon>Verrucomicrobiota</taxon>
        <taxon>Verrucomicrobiia</taxon>
        <taxon>Verrucomicrobiales</taxon>
        <taxon>Verrucomicrobiaceae</taxon>
        <taxon>Prosthecobacter</taxon>
    </lineage>
</organism>
<gene>
    <name evidence="1" type="ORF">ACFQDI_02730</name>
</gene>
<accession>A0ABW0KKJ8</accession>
<dbReference type="Proteomes" id="UP001596052">
    <property type="component" value="Unassembled WGS sequence"/>
</dbReference>
<name>A0ABW0KKJ8_9BACT</name>
<evidence type="ECO:0000313" key="2">
    <source>
        <dbReference type="Proteomes" id="UP001596052"/>
    </source>
</evidence>
<protein>
    <submittedName>
        <fullName evidence="1">Uncharacterized protein</fullName>
    </submittedName>
</protein>
<keyword evidence="2" id="KW-1185">Reference proteome</keyword>
<sequence>MTNSFESLTKADLHLMADQLLKGDATGIESCVCYFEATTQGLWHNRARAMMARRFKHCDLTVAQQQRLASCILDRLAKGAAGEQFRDQLKLGLHLDALRFFGAATVLSKDPRSYVRKLAEWILNHETEKR</sequence>
<proteinExistence type="predicted"/>
<dbReference type="EMBL" id="JBHSMQ010000001">
    <property type="protein sequence ID" value="MFC5453760.1"/>
    <property type="molecule type" value="Genomic_DNA"/>
</dbReference>
<evidence type="ECO:0000313" key="1">
    <source>
        <dbReference type="EMBL" id="MFC5453760.1"/>
    </source>
</evidence>